<proteinExistence type="predicted"/>
<dbReference type="EMBL" id="AY714825">
    <property type="protein sequence ID" value="AAU82521.1"/>
    <property type="molecule type" value="Genomic_DNA"/>
</dbReference>
<dbReference type="AlphaFoldDB" id="Q64DK6"/>
<protein>
    <submittedName>
        <fullName evidence="1">Uncharacterized protein</fullName>
    </submittedName>
</protein>
<accession>Q64DK6</accession>
<name>Q64DK6_UNCAG</name>
<gene>
    <name evidence="1" type="ORF">GZ18B6_32</name>
</gene>
<reference evidence="1" key="2">
    <citation type="submission" date="2004-08" db="EMBL/GenBank/DDBJ databases">
        <authorList>
            <person name="Putnam N."/>
            <person name="Detter J.C."/>
            <person name="Richardson P.M."/>
            <person name="Rokhsar D."/>
        </authorList>
    </citation>
    <scope>NUCLEOTIDE SEQUENCE</scope>
</reference>
<sequence>MVKVGGTKCPKTQPITPKLKPKKYISKETLYILSDSNIYQRNQKFKRRGKKKRW</sequence>
<evidence type="ECO:0000313" key="1">
    <source>
        <dbReference type="EMBL" id="AAU82521.1"/>
    </source>
</evidence>
<organism evidence="1">
    <name type="scientific">Uncultured archaeon GZfos26G2</name>
    <dbReference type="NCBI Taxonomy" id="3386331"/>
    <lineage>
        <taxon>Archaea</taxon>
        <taxon>Methanobacteriati</taxon>
        <taxon>Methanobacteriota</taxon>
        <taxon>Stenosarchaea group</taxon>
        <taxon>Methanomicrobia</taxon>
        <taxon>Candidatus Methanophagales</taxon>
        <taxon>Candidatus Methanophagaceae</taxon>
        <taxon>Candidatus Methanophaga</taxon>
    </lineage>
</organism>
<reference evidence="1" key="1">
    <citation type="journal article" date="2004" name="Science">
        <title>Reverse methanogenesis: testing the hypothesis with environmental genomics.</title>
        <authorList>
            <person name="Hallam S.J."/>
            <person name="Putnam N."/>
            <person name="Preston C.M."/>
            <person name="Detter J.C."/>
            <person name="Rokhsar D."/>
            <person name="Richardson P.M."/>
            <person name="DeLong E.F."/>
        </authorList>
    </citation>
    <scope>NUCLEOTIDE SEQUENCE</scope>
</reference>